<dbReference type="EMBL" id="CP031037">
    <property type="protein sequence ID" value="QDZ20328.1"/>
    <property type="molecule type" value="Genomic_DNA"/>
</dbReference>
<evidence type="ECO:0000256" key="6">
    <source>
        <dbReference type="SAM" id="MobiDB-lite"/>
    </source>
</evidence>
<accession>A0A5B8MI66</accession>
<keyword evidence="10" id="KW-1185">Reference proteome</keyword>
<dbReference type="AlphaFoldDB" id="A0A5B8MI66"/>
<comment type="subcellular location">
    <subcellularLocation>
        <location evidence="1">Membrane</location>
        <topology evidence="1">Multi-pass membrane protein</topology>
    </subcellularLocation>
</comment>
<feature type="region of interest" description="Disordered" evidence="6">
    <location>
        <begin position="287"/>
        <end position="310"/>
    </location>
</feature>
<protein>
    <submittedName>
        <fullName evidence="9">Ceramide synthase</fullName>
    </submittedName>
</protein>
<dbReference type="Pfam" id="PF03798">
    <property type="entry name" value="TRAM_LAG1_CLN8"/>
    <property type="match status" value="1"/>
</dbReference>
<dbReference type="GO" id="GO:0005789">
    <property type="term" value="C:endoplasmic reticulum membrane"/>
    <property type="evidence" value="ECO:0007669"/>
    <property type="project" value="UniProtKB-SubCell"/>
</dbReference>
<evidence type="ECO:0000313" key="9">
    <source>
        <dbReference type="EMBL" id="QDZ20328.1"/>
    </source>
</evidence>
<feature type="domain" description="TLC" evidence="8">
    <location>
        <begin position="77"/>
        <end position="285"/>
    </location>
</feature>
<feature type="transmembrane region" description="Helical" evidence="7">
    <location>
        <begin position="46"/>
        <end position="71"/>
    </location>
</feature>
<dbReference type="SMART" id="SM00724">
    <property type="entry name" value="TLC"/>
    <property type="match status" value="1"/>
</dbReference>
<dbReference type="InterPro" id="IPR016439">
    <property type="entry name" value="Lag1/Lac1-like"/>
</dbReference>
<dbReference type="PANTHER" id="PTHR12560">
    <property type="entry name" value="LONGEVITY ASSURANCE FACTOR 1 LAG1"/>
    <property type="match status" value="1"/>
</dbReference>
<proteinExistence type="predicted"/>
<dbReference type="STRING" id="1764295.A0A5B8MI66"/>
<evidence type="ECO:0000256" key="1">
    <source>
        <dbReference type="ARBA" id="ARBA00004141"/>
    </source>
</evidence>
<keyword evidence="4 5" id="KW-0472">Membrane</keyword>
<evidence type="ECO:0000256" key="5">
    <source>
        <dbReference type="PROSITE-ProRule" id="PRU00205"/>
    </source>
</evidence>
<dbReference type="PIRSF" id="PIRSF005225">
    <property type="entry name" value="LAG1_LAC1"/>
    <property type="match status" value="1"/>
</dbReference>
<evidence type="ECO:0000256" key="3">
    <source>
        <dbReference type="ARBA" id="ARBA00022989"/>
    </source>
</evidence>
<evidence type="ECO:0000256" key="2">
    <source>
        <dbReference type="ARBA" id="ARBA00022692"/>
    </source>
</evidence>
<evidence type="ECO:0000256" key="7">
    <source>
        <dbReference type="SAM" id="Phobius"/>
    </source>
</evidence>
<keyword evidence="3 7" id="KW-1133">Transmembrane helix</keyword>
<dbReference type="InterPro" id="IPR006634">
    <property type="entry name" value="TLC-dom"/>
</dbReference>
<evidence type="ECO:0000313" key="10">
    <source>
        <dbReference type="Proteomes" id="UP000316726"/>
    </source>
</evidence>
<sequence length="310" mass="36297">MALVKVMTEAWDHTVYLATETYNVVVLGDTEDKSFKSIGFTSLKEVAVFGIICLFNLIVFQVLRMTVFSLLAKIFLRKKKNMISFLFSCREAAYYSVSVFCCFRVFGQERWFYDLKYLWTLMENYETKPAQKFLYLVELSWYLCGIFRVWYEPRKKDFKQMLVHHAATITLLGISYVLHQLRIGVVIYTLHNVADPLLQFAKLFKYCGSELGATALFVPFALAFFVTRLIMYPMLCYYTIFFGPGYQRNLYYPSEIFSMGLLCLLIPIHTYWFYLIVKVAIKSISNNGKTDDSRSDSEDDEYVKPQKKTQ</sequence>
<feature type="transmembrane region" description="Helical" evidence="7">
    <location>
        <begin position="133"/>
        <end position="150"/>
    </location>
</feature>
<dbReference type="GO" id="GO:0050291">
    <property type="term" value="F:sphingosine N-acyltransferase activity"/>
    <property type="evidence" value="ECO:0007669"/>
    <property type="project" value="InterPro"/>
</dbReference>
<organism evidence="9 10">
    <name type="scientific">Chloropicon primus</name>
    <dbReference type="NCBI Taxonomy" id="1764295"/>
    <lineage>
        <taxon>Eukaryota</taxon>
        <taxon>Viridiplantae</taxon>
        <taxon>Chlorophyta</taxon>
        <taxon>Chloropicophyceae</taxon>
        <taxon>Chloropicales</taxon>
        <taxon>Chloropicaceae</taxon>
        <taxon>Chloropicon</taxon>
    </lineage>
</organism>
<feature type="transmembrane region" description="Helical" evidence="7">
    <location>
        <begin position="216"/>
        <end position="240"/>
    </location>
</feature>
<dbReference type="Proteomes" id="UP000316726">
    <property type="component" value="Chromosome 4"/>
</dbReference>
<gene>
    <name evidence="9" type="ORF">A3770_04p28460</name>
</gene>
<name>A0A5B8MI66_9CHLO</name>
<evidence type="ECO:0000259" key="8">
    <source>
        <dbReference type="PROSITE" id="PS50922"/>
    </source>
</evidence>
<dbReference type="PANTHER" id="PTHR12560:SF0">
    <property type="entry name" value="LD18904P"/>
    <property type="match status" value="1"/>
</dbReference>
<feature type="transmembrane region" description="Helical" evidence="7">
    <location>
        <begin position="162"/>
        <end position="179"/>
    </location>
</feature>
<dbReference type="GO" id="GO:0046513">
    <property type="term" value="P:ceramide biosynthetic process"/>
    <property type="evidence" value="ECO:0007669"/>
    <property type="project" value="InterPro"/>
</dbReference>
<feature type="transmembrane region" description="Helical" evidence="7">
    <location>
        <begin position="256"/>
        <end position="277"/>
    </location>
</feature>
<evidence type="ECO:0000256" key="4">
    <source>
        <dbReference type="ARBA" id="ARBA00023136"/>
    </source>
</evidence>
<dbReference type="PROSITE" id="PS50922">
    <property type="entry name" value="TLC"/>
    <property type="match status" value="1"/>
</dbReference>
<dbReference type="OrthoDB" id="537032at2759"/>
<reference evidence="9 10" key="1">
    <citation type="submission" date="2018-07" db="EMBL/GenBank/DDBJ databases">
        <title>The complete nuclear genome of the prasinophyte Chloropicon primus (CCMP1205).</title>
        <authorList>
            <person name="Pombert J.-F."/>
            <person name="Otis C."/>
            <person name="Turmel M."/>
            <person name="Lemieux C."/>
        </authorList>
    </citation>
    <scope>NUCLEOTIDE SEQUENCE [LARGE SCALE GENOMIC DNA]</scope>
    <source>
        <strain evidence="9 10">CCMP1205</strain>
    </source>
</reference>
<keyword evidence="2 5" id="KW-0812">Transmembrane</keyword>